<evidence type="ECO:0000313" key="2">
    <source>
        <dbReference type="EMBL" id="CAH1785604.1"/>
    </source>
</evidence>
<accession>A0A8J1YD47</accession>
<dbReference type="EMBL" id="CAIIXF020000006">
    <property type="protein sequence ID" value="CAH1785604.1"/>
    <property type="molecule type" value="Genomic_DNA"/>
</dbReference>
<dbReference type="AlphaFoldDB" id="A0A8J1YD47"/>
<protein>
    <submittedName>
        <fullName evidence="2">Uncharacterized protein</fullName>
    </submittedName>
</protein>
<evidence type="ECO:0000313" key="3">
    <source>
        <dbReference type="Proteomes" id="UP000749559"/>
    </source>
</evidence>
<organism evidence="2 3">
    <name type="scientific">Owenia fusiformis</name>
    <name type="common">Polychaete worm</name>
    <dbReference type="NCBI Taxonomy" id="6347"/>
    <lineage>
        <taxon>Eukaryota</taxon>
        <taxon>Metazoa</taxon>
        <taxon>Spiralia</taxon>
        <taxon>Lophotrochozoa</taxon>
        <taxon>Annelida</taxon>
        <taxon>Polychaeta</taxon>
        <taxon>Sedentaria</taxon>
        <taxon>Canalipalpata</taxon>
        <taxon>Sabellida</taxon>
        <taxon>Oweniida</taxon>
        <taxon>Oweniidae</taxon>
        <taxon>Owenia</taxon>
    </lineage>
</organism>
<proteinExistence type="predicted"/>
<dbReference type="Proteomes" id="UP000749559">
    <property type="component" value="Unassembled WGS sequence"/>
</dbReference>
<feature type="compositionally biased region" description="Basic and acidic residues" evidence="1">
    <location>
        <begin position="152"/>
        <end position="172"/>
    </location>
</feature>
<reference evidence="2" key="1">
    <citation type="submission" date="2022-03" db="EMBL/GenBank/DDBJ databases">
        <authorList>
            <person name="Martin C."/>
        </authorList>
    </citation>
    <scope>NUCLEOTIDE SEQUENCE</scope>
</reference>
<name>A0A8J1YD47_OWEFU</name>
<sequence>MPKTKMPKEIKVILAKEKEDRHLQAKLDTIEKLKQSQLTNLLKETSLLKIDHHANECRKLVISMKKLQSKSPNNISTQQDTNSGNGRNYGNPTSRFTSHNDNSPGITSQWQTGTQCNSNNTISRRSSYTCTFPRIHQSSSVMSSTQGSAIESKSESTIKSSRESVKKHTEKDNAVSDVEIQRYKKPTKKANTTLSQLEEFNRYTDGAMHLALRRNDYLWQEIMPPLVGHLPYRPRETTKEYMKKNQTISKPKQFGMISTFGKKQICPVDAEKENEENRKVKLRQHQRSMKSMNLDQNAHFISKQLKDGADRNQEELKRLTKLRKADEMYKYNTYLSKSSTWLHPQIPLRLNLDDILEEDDKKILSKMNESHILVTLGRTVHHMKNPNKHKTWSYEQFISKLKQKYITKLNKICSSHNFDIK</sequence>
<feature type="compositionally biased region" description="Polar residues" evidence="1">
    <location>
        <begin position="69"/>
        <end position="116"/>
    </location>
</feature>
<feature type="region of interest" description="Disordered" evidence="1">
    <location>
        <begin position="68"/>
        <end position="116"/>
    </location>
</feature>
<comment type="caution">
    <text evidence="2">The sequence shown here is derived from an EMBL/GenBank/DDBJ whole genome shotgun (WGS) entry which is preliminary data.</text>
</comment>
<evidence type="ECO:0000256" key="1">
    <source>
        <dbReference type="SAM" id="MobiDB-lite"/>
    </source>
</evidence>
<feature type="compositionally biased region" description="Low complexity" evidence="1">
    <location>
        <begin position="139"/>
        <end position="151"/>
    </location>
</feature>
<keyword evidence="3" id="KW-1185">Reference proteome</keyword>
<gene>
    <name evidence="2" type="ORF">OFUS_LOCUS11633</name>
</gene>
<feature type="region of interest" description="Disordered" evidence="1">
    <location>
        <begin position="139"/>
        <end position="172"/>
    </location>
</feature>